<keyword evidence="3" id="KW-1185">Reference proteome</keyword>
<comment type="caution">
    <text evidence="2">The sequence shown here is derived from an EMBL/GenBank/DDBJ whole genome shotgun (WGS) entry which is preliminary data.</text>
</comment>
<accession>A0A101MFE9</accession>
<dbReference type="AlphaFoldDB" id="A0A101MFE9"/>
<evidence type="ECO:0000259" key="1">
    <source>
        <dbReference type="Pfam" id="PF00668"/>
    </source>
</evidence>
<dbReference type="GO" id="GO:0005737">
    <property type="term" value="C:cytoplasm"/>
    <property type="evidence" value="ECO:0007669"/>
    <property type="project" value="TreeGrafter"/>
</dbReference>
<dbReference type="PANTHER" id="PTHR45527">
    <property type="entry name" value="NONRIBOSOMAL PEPTIDE SYNTHETASE"/>
    <property type="match status" value="1"/>
</dbReference>
<dbReference type="InterPro" id="IPR023213">
    <property type="entry name" value="CAT-like_dom_sf"/>
</dbReference>
<evidence type="ECO:0000313" key="3">
    <source>
        <dbReference type="Proteomes" id="UP000055045"/>
    </source>
</evidence>
<dbReference type="CDD" id="cd19537">
    <property type="entry name" value="C_NRPS-like"/>
    <property type="match status" value="1"/>
</dbReference>
<protein>
    <recommendedName>
        <fullName evidence="1">Condensation domain-containing protein</fullName>
    </recommendedName>
</protein>
<feature type="domain" description="Condensation" evidence="1">
    <location>
        <begin position="45"/>
        <end position="424"/>
    </location>
</feature>
<gene>
    <name evidence="2" type="ORF">ACN42_g7539</name>
</gene>
<sequence length="469" mass="52563">MVTLIESRCDRNGSKVGELQTSSLGLQRLSSAEIWWLYRYRNSMCQSGFNVPYVANLSASIDRERLVSALKTVLNRHRILRSRFLVNGEAAHRVISDTEIDVPMVSSVDIPAFINHPFNLSEYGLVRAVITPACLVLNISHIVCDLTLLKAIFRETGELYYGRVLPPVSREYFDTTMWSRPIDVDTAQFWTEELGDLDLNILREREKLLVHSYRGTSLVTTIPMNIYQKLIASTKKSGVTLHQKSGVTLHQTGLAVTALVLHVLSNKENIVVAAPFINRFSSEDQGVVGLFLEPLPVRVRLKDLHRSISSLLDTVRETSQAALANAIPWSTLVDHLGLSAQTDSPQIFDCAVTFHDDRVFTESLPIDGVSAQNVWTEGSKFGMLFEWHAMKDQLSLRIEYDTDCFTGEFARLMSNLLTRALGLALAPETSLQEAIEELEAHLNHQCHALGLDVSDITNKARKFLTGLWV</sequence>
<name>A0A101MFE9_PENFR</name>
<dbReference type="GO" id="GO:0044550">
    <property type="term" value="P:secondary metabolite biosynthetic process"/>
    <property type="evidence" value="ECO:0007669"/>
    <property type="project" value="TreeGrafter"/>
</dbReference>
<evidence type="ECO:0000313" key="2">
    <source>
        <dbReference type="EMBL" id="KUM59591.1"/>
    </source>
</evidence>
<dbReference type="GO" id="GO:0003824">
    <property type="term" value="F:catalytic activity"/>
    <property type="evidence" value="ECO:0007669"/>
    <property type="project" value="InterPro"/>
</dbReference>
<dbReference type="Proteomes" id="UP000055045">
    <property type="component" value="Unassembled WGS sequence"/>
</dbReference>
<dbReference type="Gene3D" id="3.30.559.10">
    <property type="entry name" value="Chloramphenicol acetyltransferase-like domain"/>
    <property type="match status" value="1"/>
</dbReference>
<dbReference type="Pfam" id="PF00668">
    <property type="entry name" value="Condensation"/>
    <property type="match status" value="1"/>
</dbReference>
<dbReference type="InterPro" id="IPR001242">
    <property type="entry name" value="Condensation_dom"/>
</dbReference>
<dbReference type="EMBL" id="LLXE01000216">
    <property type="protein sequence ID" value="KUM59591.1"/>
    <property type="molecule type" value="Genomic_DNA"/>
</dbReference>
<organism evidence="2 3">
    <name type="scientific">Penicillium freii</name>
    <dbReference type="NCBI Taxonomy" id="48697"/>
    <lineage>
        <taxon>Eukaryota</taxon>
        <taxon>Fungi</taxon>
        <taxon>Dikarya</taxon>
        <taxon>Ascomycota</taxon>
        <taxon>Pezizomycotina</taxon>
        <taxon>Eurotiomycetes</taxon>
        <taxon>Eurotiomycetidae</taxon>
        <taxon>Eurotiales</taxon>
        <taxon>Aspergillaceae</taxon>
        <taxon>Penicillium</taxon>
    </lineage>
</organism>
<dbReference type="Gene3D" id="3.30.559.30">
    <property type="entry name" value="Nonribosomal peptide synthetase, condensation domain"/>
    <property type="match status" value="1"/>
</dbReference>
<dbReference type="SUPFAM" id="SSF52777">
    <property type="entry name" value="CoA-dependent acyltransferases"/>
    <property type="match status" value="2"/>
</dbReference>
<dbReference type="GO" id="GO:0043041">
    <property type="term" value="P:amino acid activation for nonribosomal peptide biosynthetic process"/>
    <property type="evidence" value="ECO:0007669"/>
    <property type="project" value="TreeGrafter"/>
</dbReference>
<dbReference type="STRING" id="48697.A0A101MFE9"/>
<reference evidence="2 3" key="1">
    <citation type="submission" date="2015-10" db="EMBL/GenBank/DDBJ databases">
        <title>Genome sequencing of Penicillium freii.</title>
        <authorList>
            <person name="Nguyen H.D."/>
            <person name="Visagie C.M."/>
            <person name="Seifert K.A."/>
        </authorList>
    </citation>
    <scope>NUCLEOTIDE SEQUENCE [LARGE SCALE GENOMIC DNA]</scope>
    <source>
        <strain evidence="2 3">DAOM 242723</strain>
    </source>
</reference>
<dbReference type="GO" id="GO:0031177">
    <property type="term" value="F:phosphopantetheine binding"/>
    <property type="evidence" value="ECO:0007669"/>
    <property type="project" value="TreeGrafter"/>
</dbReference>
<dbReference type="PANTHER" id="PTHR45527:SF1">
    <property type="entry name" value="FATTY ACID SYNTHASE"/>
    <property type="match status" value="1"/>
</dbReference>
<proteinExistence type="predicted"/>